<evidence type="ECO:0000256" key="1">
    <source>
        <dbReference type="SAM" id="Phobius"/>
    </source>
</evidence>
<keyword evidence="1" id="KW-0812">Transmembrane</keyword>
<keyword evidence="2" id="KW-1185">Reference proteome</keyword>
<keyword evidence="1" id="KW-1133">Transmembrane helix</keyword>
<keyword evidence="1" id="KW-0472">Membrane</keyword>
<dbReference type="Proteomes" id="UP000038045">
    <property type="component" value="Unplaced"/>
</dbReference>
<accession>A0A0N4ZQR9</accession>
<evidence type="ECO:0000313" key="2">
    <source>
        <dbReference type="Proteomes" id="UP000038045"/>
    </source>
</evidence>
<dbReference type="WBParaSite" id="PTRK_0001086000.1">
    <property type="protein sequence ID" value="PTRK_0001086000.1"/>
    <property type="gene ID" value="PTRK_0001086000"/>
</dbReference>
<evidence type="ECO:0000313" key="3">
    <source>
        <dbReference type="WBParaSite" id="PTRK_0001086000.1"/>
    </source>
</evidence>
<feature type="transmembrane region" description="Helical" evidence="1">
    <location>
        <begin position="288"/>
        <end position="307"/>
    </location>
</feature>
<reference evidence="3" key="1">
    <citation type="submission" date="2017-02" db="UniProtKB">
        <authorList>
            <consortium name="WormBaseParasite"/>
        </authorList>
    </citation>
    <scope>IDENTIFICATION</scope>
</reference>
<sequence>MLLTKLFFDIVICFTTYDNILSNITALQESNGFFGVSCGLFYRPNTDGFKCEIEDDNLMDNVTMAFKCTPSNGKSYQCSYDYYEIFEGCDLQPENCEIAYFKCLDRDYFKNMSIVEIDYQGEENMNTENINMAIKQETSTEVITIVTGIVQKNVELNTPTVNMSTSQMTTTEQIILTTEKGVEEYDNELGIPTTSNAIYKDYEFDYYIETPQNYSIFDNNKSVEDTEVSEGKPKNVTEIQNKKVSFNYTEVQNTSVILYNTSLIDDIIAFLASREEILNEESRTLVMIFKYTVIGCIISCIIVYLCYRLSYCCNSKSFEIEEQPKSRITRNGKYVYYYEI</sequence>
<dbReference type="AlphaFoldDB" id="A0A0N4ZQR9"/>
<organism evidence="2 3">
    <name type="scientific">Parastrongyloides trichosuri</name>
    <name type="common">Possum-specific nematode worm</name>
    <dbReference type="NCBI Taxonomy" id="131310"/>
    <lineage>
        <taxon>Eukaryota</taxon>
        <taxon>Metazoa</taxon>
        <taxon>Ecdysozoa</taxon>
        <taxon>Nematoda</taxon>
        <taxon>Chromadorea</taxon>
        <taxon>Rhabditida</taxon>
        <taxon>Tylenchina</taxon>
        <taxon>Panagrolaimomorpha</taxon>
        <taxon>Strongyloidoidea</taxon>
        <taxon>Strongyloididae</taxon>
        <taxon>Parastrongyloides</taxon>
    </lineage>
</organism>
<protein>
    <submittedName>
        <fullName evidence="3">Fam-e protein</fullName>
    </submittedName>
</protein>
<name>A0A0N4ZQR9_PARTI</name>
<proteinExistence type="predicted"/>